<dbReference type="SUPFAM" id="SSF54695">
    <property type="entry name" value="POZ domain"/>
    <property type="match status" value="1"/>
</dbReference>
<feature type="region of interest" description="Disordered" evidence="8">
    <location>
        <begin position="135"/>
        <end position="169"/>
    </location>
</feature>
<dbReference type="GO" id="GO:0000981">
    <property type="term" value="F:DNA-binding transcription factor activity, RNA polymerase II-specific"/>
    <property type="evidence" value="ECO:0007669"/>
    <property type="project" value="TreeGrafter"/>
</dbReference>
<dbReference type="GO" id="GO:0008270">
    <property type="term" value="F:zinc ion binding"/>
    <property type="evidence" value="ECO:0007669"/>
    <property type="project" value="UniProtKB-KW"/>
</dbReference>
<dbReference type="Proteomes" id="UP000014500">
    <property type="component" value="Unassembled WGS sequence"/>
</dbReference>
<feature type="domain" description="BTB" evidence="9">
    <location>
        <begin position="30"/>
        <end position="106"/>
    </location>
</feature>
<evidence type="ECO:0000256" key="3">
    <source>
        <dbReference type="ARBA" id="ARBA00022737"/>
    </source>
</evidence>
<keyword evidence="5" id="KW-0862">Zinc</keyword>
<keyword evidence="6" id="KW-0539">Nucleus</keyword>
<dbReference type="Gene3D" id="3.30.160.60">
    <property type="entry name" value="Classic Zinc Finger"/>
    <property type="match status" value="5"/>
</dbReference>
<proteinExistence type="predicted"/>
<dbReference type="PROSITE" id="PS50157">
    <property type="entry name" value="ZINC_FINGER_C2H2_2"/>
    <property type="match status" value="6"/>
</dbReference>
<name>T1JC01_STRMM</name>
<evidence type="ECO:0000256" key="8">
    <source>
        <dbReference type="SAM" id="MobiDB-lite"/>
    </source>
</evidence>
<evidence type="ECO:0008006" key="13">
    <source>
        <dbReference type="Google" id="ProtNLM"/>
    </source>
</evidence>
<dbReference type="EnsemblMetazoa" id="SMAR011307-RA">
    <property type="protein sequence ID" value="SMAR011307-PA"/>
    <property type="gene ID" value="SMAR011307"/>
</dbReference>
<dbReference type="Gene3D" id="3.30.710.10">
    <property type="entry name" value="Potassium Channel Kv1.1, Chain A"/>
    <property type="match status" value="1"/>
</dbReference>
<feature type="domain" description="C2H2-type" evidence="10">
    <location>
        <begin position="262"/>
        <end position="289"/>
    </location>
</feature>
<feature type="compositionally biased region" description="Basic residues" evidence="8">
    <location>
        <begin position="141"/>
        <end position="164"/>
    </location>
</feature>
<dbReference type="SMART" id="SM00355">
    <property type="entry name" value="ZnF_C2H2"/>
    <property type="match status" value="8"/>
</dbReference>
<protein>
    <recommendedName>
        <fullName evidence="13">BTB domain-containing protein</fullName>
    </recommendedName>
</protein>
<keyword evidence="4 7" id="KW-0863">Zinc-finger</keyword>
<evidence type="ECO:0000256" key="2">
    <source>
        <dbReference type="ARBA" id="ARBA00022723"/>
    </source>
</evidence>
<evidence type="ECO:0000259" key="10">
    <source>
        <dbReference type="PROSITE" id="PS50157"/>
    </source>
</evidence>
<dbReference type="SMART" id="SM00225">
    <property type="entry name" value="BTB"/>
    <property type="match status" value="1"/>
</dbReference>
<dbReference type="EMBL" id="JH432044">
    <property type="status" value="NOT_ANNOTATED_CDS"/>
    <property type="molecule type" value="Genomic_DNA"/>
</dbReference>
<sequence length="459" mass="52787">MEVVDGDLVVGHQFRLMEELWLQKMEGKFCDVVIKVLEYCVSIHSCVLAAFTSGNLFNDNLTNVIEIDIFDTDDLIEEDKPNKDLCSDALDKIINFIYRGKLHFEEKNVKIMQKIAENLQLQQVQDLCSNFMTEQRQNMKEKKKTSQKQTKNKKMRRPTPHHNLRITPSGTKNTLIKRYTCATCGFFALKVKPLLIHLKEKRHEGTTCSLCNFQATSNAEILEHLEKHEDEKPFFCFSCNARFRTRTALNLHLPKHSNEKPYICNECGKGFKWKHALHNHVMLHTDGKQHLCDQCGYRTAHQSSFKAHCLLHSGDTFKCVYPGCNFQAARKQNLKQHAKTHSKEKPFQCEVCGHAFSLVKNLRRHARIHNANENLIRCCSCEFSTTRVDKLKEHDKKHHSKSENVCLEIPDPDEGANLDPSIIIADSDGQIINFPTLQLFPLYTLVTNENHVGNKQSGS</sequence>
<feature type="domain" description="C2H2-type" evidence="10">
    <location>
        <begin position="347"/>
        <end position="374"/>
    </location>
</feature>
<keyword evidence="2" id="KW-0479">Metal-binding</keyword>
<dbReference type="HOGENOM" id="CLU_560510_0_0_1"/>
<dbReference type="SUPFAM" id="SSF57667">
    <property type="entry name" value="beta-beta-alpha zinc fingers"/>
    <property type="match status" value="4"/>
</dbReference>
<comment type="subcellular location">
    <subcellularLocation>
        <location evidence="1">Nucleus</location>
    </subcellularLocation>
</comment>
<evidence type="ECO:0000256" key="4">
    <source>
        <dbReference type="ARBA" id="ARBA00022771"/>
    </source>
</evidence>
<dbReference type="Pfam" id="PF00096">
    <property type="entry name" value="zf-C2H2"/>
    <property type="match status" value="1"/>
</dbReference>
<dbReference type="PANTHER" id="PTHR24394">
    <property type="entry name" value="ZINC FINGER PROTEIN"/>
    <property type="match status" value="1"/>
</dbReference>
<dbReference type="Pfam" id="PF00651">
    <property type="entry name" value="BTB"/>
    <property type="match status" value="1"/>
</dbReference>
<reference evidence="12" key="1">
    <citation type="submission" date="2011-05" db="EMBL/GenBank/DDBJ databases">
        <authorList>
            <person name="Richards S.R."/>
            <person name="Qu J."/>
            <person name="Jiang H."/>
            <person name="Jhangiani S.N."/>
            <person name="Agravi P."/>
            <person name="Goodspeed R."/>
            <person name="Gross S."/>
            <person name="Mandapat C."/>
            <person name="Jackson L."/>
            <person name="Mathew T."/>
            <person name="Pu L."/>
            <person name="Thornton R."/>
            <person name="Saada N."/>
            <person name="Wilczek-Boney K.B."/>
            <person name="Lee S."/>
            <person name="Kovar C."/>
            <person name="Wu Y."/>
            <person name="Scherer S.E."/>
            <person name="Worley K.C."/>
            <person name="Muzny D.M."/>
            <person name="Gibbs R."/>
        </authorList>
    </citation>
    <scope>NUCLEOTIDE SEQUENCE</scope>
    <source>
        <strain evidence="12">Brora</strain>
    </source>
</reference>
<accession>T1JC01</accession>
<feature type="domain" description="C2H2-type" evidence="10">
    <location>
        <begin position="234"/>
        <end position="261"/>
    </location>
</feature>
<dbReference type="PROSITE" id="PS00028">
    <property type="entry name" value="ZINC_FINGER_C2H2_1"/>
    <property type="match status" value="3"/>
</dbReference>
<dbReference type="FunFam" id="3.30.160.60:FF:002343">
    <property type="entry name" value="Zinc finger protein 33A"/>
    <property type="match status" value="1"/>
</dbReference>
<dbReference type="eggNOG" id="KOG1721">
    <property type="taxonomic scope" value="Eukaryota"/>
</dbReference>
<dbReference type="STRING" id="126957.T1JC01"/>
<dbReference type="InterPro" id="IPR036236">
    <property type="entry name" value="Znf_C2H2_sf"/>
</dbReference>
<dbReference type="GO" id="GO:0005634">
    <property type="term" value="C:nucleus"/>
    <property type="evidence" value="ECO:0007669"/>
    <property type="project" value="UniProtKB-SubCell"/>
</dbReference>
<keyword evidence="3" id="KW-0677">Repeat</keyword>
<evidence type="ECO:0000256" key="7">
    <source>
        <dbReference type="PROSITE-ProRule" id="PRU00042"/>
    </source>
</evidence>
<evidence type="ECO:0000313" key="11">
    <source>
        <dbReference type="EnsemblMetazoa" id="SMAR011307-PA"/>
    </source>
</evidence>
<dbReference type="OMA" id="TWIASTY"/>
<evidence type="ECO:0000313" key="12">
    <source>
        <dbReference type="Proteomes" id="UP000014500"/>
    </source>
</evidence>
<dbReference type="InterPro" id="IPR000210">
    <property type="entry name" value="BTB/POZ_dom"/>
</dbReference>
<reference evidence="11" key="2">
    <citation type="submission" date="2015-02" db="UniProtKB">
        <authorList>
            <consortium name="EnsemblMetazoa"/>
        </authorList>
    </citation>
    <scope>IDENTIFICATION</scope>
</reference>
<evidence type="ECO:0000256" key="6">
    <source>
        <dbReference type="ARBA" id="ARBA00023242"/>
    </source>
</evidence>
<evidence type="ECO:0000256" key="1">
    <source>
        <dbReference type="ARBA" id="ARBA00004123"/>
    </source>
</evidence>
<dbReference type="InterPro" id="IPR013087">
    <property type="entry name" value="Znf_C2H2_type"/>
</dbReference>
<feature type="domain" description="C2H2-type" evidence="10">
    <location>
        <begin position="206"/>
        <end position="233"/>
    </location>
</feature>
<dbReference type="FunFam" id="3.30.160.60:FF:000016">
    <property type="entry name" value="zinc finger protein 37 homolog"/>
    <property type="match status" value="1"/>
</dbReference>
<organism evidence="11 12">
    <name type="scientific">Strigamia maritima</name>
    <name type="common">European centipede</name>
    <name type="synonym">Geophilus maritimus</name>
    <dbReference type="NCBI Taxonomy" id="126957"/>
    <lineage>
        <taxon>Eukaryota</taxon>
        <taxon>Metazoa</taxon>
        <taxon>Ecdysozoa</taxon>
        <taxon>Arthropoda</taxon>
        <taxon>Myriapoda</taxon>
        <taxon>Chilopoda</taxon>
        <taxon>Pleurostigmophora</taxon>
        <taxon>Geophilomorpha</taxon>
        <taxon>Linotaeniidae</taxon>
        <taxon>Strigamia</taxon>
    </lineage>
</organism>
<dbReference type="PROSITE" id="PS50097">
    <property type="entry name" value="BTB"/>
    <property type="match status" value="1"/>
</dbReference>
<dbReference type="AlphaFoldDB" id="T1JC01"/>
<dbReference type="PhylomeDB" id="T1JC01"/>
<dbReference type="PANTHER" id="PTHR24394:SF29">
    <property type="entry name" value="MYONEURIN"/>
    <property type="match status" value="1"/>
</dbReference>
<feature type="domain" description="C2H2-type" evidence="10">
    <location>
        <begin position="290"/>
        <end position="317"/>
    </location>
</feature>
<evidence type="ECO:0000256" key="5">
    <source>
        <dbReference type="ARBA" id="ARBA00022833"/>
    </source>
</evidence>
<dbReference type="InterPro" id="IPR011333">
    <property type="entry name" value="SKP1/BTB/POZ_sf"/>
</dbReference>
<keyword evidence="12" id="KW-1185">Reference proteome</keyword>
<feature type="domain" description="C2H2-type" evidence="10">
    <location>
        <begin position="317"/>
        <end position="346"/>
    </location>
</feature>
<evidence type="ECO:0000259" key="9">
    <source>
        <dbReference type="PROSITE" id="PS50097"/>
    </source>
</evidence>